<dbReference type="Pfam" id="PF00990">
    <property type="entry name" value="GGDEF"/>
    <property type="match status" value="1"/>
</dbReference>
<dbReference type="PROSITE" id="PS50887">
    <property type="entry name" value="GGDEF"/>
    <property type="match status" value="1"/>
</dbReference>
<dbReference type="CDD" id="cd01949">
    <property type="entry name" value="GGDEF"/>
    <property type="match status" value="1"/>
</dbReference>
<reference evidence="2 3" key="1">
    <citation type="submission" date="2023-07" db="EMBL/GenBank/DDBJ databases">
        <title>Genomic Encyclopedia of Type Strains, Phase IV (KMG-IV): sequencing the most valuable type-strain genomes for metagenomic binning, comparative biology and taxonomic classification.</title>
        <authorList>
            <person name="Goeker M."/>
        </authorList>
    </citation>
    <scope>NUCLEOTIDE SEQUENCE [LARGE SCALE GENOMIC DNA]</scope>
    <source>
        <strain evidence="2 3">DSM 12751</strain>
    </source>
</reference>
<dbReference type="EMBL" id="JAUSTY010000001">
    <property type="protein sequence ID" value="MDQ0164351.1"/>
    <property type="molecule type" value="Genomic_DNA"/>
</dbReference>
<protein>
    <submittedName>
        <fullName evidence="2">Diguanylate cyclase (GGDEF)-like protein</fullName>
    </submittedName>
</protein>
<gene>
    <name evidence="2" type="ORF">J2S11_000250</name>
</gene>
<dbReference type="SUPFAM" id="SSF55073">
    <property type="entry name" value="Nucleotide cyclase"/>
    <property type="match status" value="1"/>
</dbReference>
<sequence length="135" mass="15823">MGFKSKKMVVYFFDVDHFKHINDRFGHHSGDKILQVLASIIIEMFSDRGYVVRWGGDEFAVFLPVDQSMDIDTIQNYIEYRLRNFILDENISFTVSVGQAVFPDEGKGLKELMQIADQNMYMAKNRRLLRKESME</sequence>
<dbReference type="InterPro" id="IPR043128">
    <property type="entry name" value="Rev_trsase/Diguanyl_cyclase"/>
</dbReference>
<dbReference type="Gene3D" id="3.30.70.270">
    <property type="match status" value="1"/>
</dbReference>
<dbReference type="Proteomes" id="UP001235840">
    <property type="component" value="Unassembled WGS sequence"/>
</dbReference>
<comment type="caution">
    <text evidence="2">The sequence shown here is derived from an EMBL/GenBank/DDBJ whole genome shotgun (WGS) entry which is preliminary data.</text>
</comment>
<dbReference type="PANTHER" id="PTHR46663">
    <property type="entry name" value="DIGUANYLATE CYCLASE DGCT-RELATED"/>
    <property type="match status" value="1"/>
</dbReference>
<dbReference type="InterPro" id="IPR052163">
    <property type="entry name" value="DGC-Regulatory_Protein"/>
</dbReference>
<evidence type="ECO:0000313" key="2">
    <source>
        <dbReference type="EMBL" id="MDQ0164351.1"/>
    </source>
</evidence>
<evidence type="ECO:0000313" key="3">
    <source>
        <dbReference type="Proteomes" id="UP001235840"/>
    </source>
</evidence>
<dbReference type="PANTHER" id="PTHR46663:SF2">
    <property type="entry name" value="GGDEF DOMAIN-CONTAINING PROTEIN"/>
    <property type="match status" value="1"/>
</dbReference>
<dbReference type="InterPro" id="IPR000160">
    <property type="entry name" value="GGDEF_dom"/>
</dbReference>
<feature type="domain" description="GGDEF" evidence="1">
    <location>
        <begin position="6"/>
        <end position="135"/>
    </location>
</feature>
<keyword evidence="3" id="KW-1185">Reference proteome</keyword>
<organism evidence="2 3">
    <name type="scientific">Caldalkalibacillus horti</name>
    <dbReference type="NCBI Taxonomy" id="77523"/>
    <lineage>
        <taxon>Bacteria</taxon>
        <taxon>Bacillati</taxon>
        <taxon>Bacillota</taxon>
        <taxon>Bacilli</taxon>
        <taxon>Bacillales</taxon>
        <taxon>Bacillaceae</taxon>
        <taxon>Caldalkalibacillus</taxon>
    </lineage>
</organism>
<name>A0ABT9VTN0_9BACI</name>
<evidence type="ECO:0000259" key="1">
    <source>
        <dbReference type="PROSITE" id="PS50887"/>
    </source>
</evidence>
<accession>A0ABT9VTN0</accession>
<dbReference type="InterPro" id="IPR029787">
    <property type="entry name" value="Nucleotide_cyclase"/>
</dbReference>
<proteinExistence type="predicted"/>
<dbReference type="SMART" id="SM00267">
    <property type="entry name" value="GGDEF"/>
    <property type="match status" value="1"/>
</dbReference>
<dbReference type="NCBIfam" id="TIGR00254">
    <property type="entry name" value="GGDEF"/>
    <property type="match status" value="1"/>
</dbReference>